<dbReference type="Proteomes" id="UP000037923">
    <property type="component" value="Unassembled WGS sequence"/>
</dbReference>
<comment type="caution">
    <text evidence="4">The sequence shown here is derived from an EMBL/GenBank/DDBJ whole genome shotgun (WGS) entry which is preliminary data.</text>
</comment>
<dbReference type="InterPro" id="IPR000195">
    <property type="entry name" value="Rab-GAP-TBC_dom"/>
</dbReference>
<keyword evidence="1" id="KW-0343">GTPase activation</keyword>
<evidence type="ECO:0000256" key="1">
    <source>
        <dbReference type="ARBA" id="ARBA00022468"/>
    </source>
</evidence>
<feature type="compositionally biased region" description="Basic and acidic residues" evidence="2">
    <location>
        <begin position="238"/>
        <end position="250"/>
    </location>
</feature>
<feature type="region of interest" description="Disordered" evidence="2">
    <location>
        <begin position="723"/>
        <end position="765"/>
    </location>
</feature>
<feature type="compositionally biased region" description="Low complexity" evidence="2">
    <location>
        <begin position="743"/>
        <end position="764"/>
    </location>
</feature>
<evidence type="ECO:0000313" key="4">
    <source>
        <dbReference type="EMBL" id="KPA85649.1"/>
    </source>
</evidence>
<dbReference type="Gene3D" id="1.10.472.80">
    <property type="entry name" value="Ypt/Rab-GAP domain of gyp1p, domain 3"/>
    <property type="match status" value="1"/>
</dbReference>
<dbReference type="OMA" id="WCYLLGA"/>
<feature type="region of interest" description="Disordered" evidence="2">
    <location>
        <begin position="626"/>
        <end position="677"/>
    </location>
</feature>
<proteinExistence type="predicted"/>
<protein>
    <recommendedName>
        <fullName evidence="3">Rab-GAP TBC domain-containing protein</fullName>
    </recommendedName>
</protein>
<reference evidence="4 5" key="1">
    <citation type="submission" date="2015-07" db="EMBL/GenBank/DDBJ databases">
        <title>High-quality genome of monoxenous trypanosomatid Leptomonas pyrrhocoris.</title>
        <authorList>
            <person name="Flegontov P."/>
            <person name="Butenko A."/>
            <person name="Firsov S."/>
            <person name="Vlcek C."/>
            <person name="Logacheva M.D."/>
            <person name="Field M."/>
            <person name="Filatov D."/>
            <person name="Flegontova O."/>
            <person name="Gerasimov E."/>
            <person name="Jackson A.P."/>
            <person name="Kelly S."/>
            <person name="Opperdoes F."/>
            <person name="O'Reilly A."/>
            <person name="Votypka J."/>
            <person name="Yurchenko V."/>
            <person name="Lukes J."/>
        </authorList>
    </citation>
    <scope>NUCLEOTIDE SEQUENCE [LARGE SCALE GENOMIC DNA]</scope>
    <source>
        <strain evidence="4">H10</strain>
    </source>
</reference>
<evidence type="ECO:0000313" key="5">
    <source>
        <dbReference type="Proteomes" id="UP000037923"/>
    </source>
</evidence>
<dbReference type="Pfam" id="PF00566">
    <property type="entry name" value="RabGAP-TBC"/>
    <property type="match status" value="1"/>
</dbReference>
<name>A0A0M9G9V0_LEPPY</name>
<dbReference type="PANTHER" id="PTHR22957">
    <property type="entry name" value="TBC1 DOMAIN FAMILY MEMBER GTPASE-ACTIVATING PROTEIN"/>
    <property type="match status" value="1"/>
</dbReference>
<dbReference type="OrthoDB" id="10264062at2759"/>
<dbReference type="SMART" id="SM00164">
    <property type="entry name" value="TBC"/>
    <property type="match status" value="1"/>
</dbReference>
<feature type="compositionally biased region" description="Basic and acidic residues" evidence="2">
    <location>
        <begin position="176"/>
        <end position="196"/>
    </location>
</feature>
<dbReference type="AlphaFoldDB" id="A0A0M9G9V0"/>
<sequence>MPLSADGILGFFDGTTRRCEAFTHVSLAAAAPSASSPTAVTAAPRRFRGTPVLEADGADLTTSNSNNGGNSKNGPAQVIRTATAVPQSQTSSSSWTAEVNGTLYICALPEVTWNSIAAVTATSAPSQRQLAFFSEASAFCPSLNQSVVQGAQGSPQSTAQDVTLSLGKEEVAEDGNESRHADRRCCSNGRDKDRRNVHLATEELPEASAFDNADDATDDTRTPPRPPPMAKRRHSSSHHRDPMSTEDPRNRQGSLDHISPQLFAGGDGGTDERDGIQLPEAMAGTHSKSSSLVFRDDSRVARTTALRSKVQGENPSQLGGVSAYPAVGSPRSPVLSTTAGTPPQSTSSNLRSVGGMNLSGPTSAADDALVAGTVTVLLWIATDAPSVAVGEGDDSLTVSPVRQLALSPRNNDHHHHSGDAARSAAGTDKSTMAATTTTLPACLCFNIRDIATIESCDTDVTTTRERRVQRLTAMLESGAPVYTAKSTSDIFEWAGGATSNVDAANTNRSRSVSPMSGSTYGSGLRPLPLGGHSCSFVFYQGGITRCVASLRKYSPKLIFTCLGVRGNYGNSSNSAIAMAGEGNGAWSGTGGGNASPKGLRRVSSAQMGPTDVYTVEVDGNVFAGLGGGRHPPQALSERGSEGPLPAAGEYWKTSLSPPGGQQQTQQQQKGEKSTAGGWRARFSPTALFRPGKHAVLVSDEAQSPLHAVSSALVGIVKGVGGDREGHDLGKKRCASQSQTLPDGSSTGSRSSVAAGGGANSSSSSFEDLHDEMTAVRLGACYVPPKPSLPPVGLDPSMGLVTAPEWEAVFDAAPLEAPAATTSSPATTTPAAKGVASKRGRVLNADRWRAFRRSLFERGGLADNSVRFEVWCYLLGAYPIGSTQDDQKAILSKEKELYTRLTTQWKSFLAEQEEHFAVYRYAKHSIIKDVERTDRSHPAFSDDKSDMLRVLQELLLAHVMYNMDLGYSQGMSDVAAIASLVAPASEEAAMFLCFRKMLREHMESNFVIEERKKDAPYAAVKGLQRKLYQVQVLIRHFHPRLYGHLKMRCMAEDMTFCFRWLLVCFKRDLGSLADTMRFWDVLFACPYTKSYEVIVTVALLVALAPQIITHIHAYEILLQFMNVLSSGTSVDQIVQCAREFYENVCVIETRELRRQHRRAMASANPATLTSAAVAPSEPASSEHFPTVEEMVLLLLETDGPL</sequence>
<dbReference type="VEuPathDB" id="TriTrypDB:LpyrH10_01_0470"/>
<feature type="region of interest" description="Disordered" evidence="2">
    <location>
        <begin position="407"/>
        <end position="428"/>
    </location>
</feature>
<dbReference type="PANTHER" id="PTHR22957:SF502">
    <property type="entry name" value="SMALL G PROTEIN SIGNALING MODULATOR 2-RELATED"/>
    <property type="match status" value="1"/>
</dbReference>
<gene>
    <name evidence="4" type="ORF">ABB37_00047</name>
</gene>
<feature type="compositionally biased region" description="Low complexity" evidence="2">
    <location>
        <begin position="63"/>
        <end position="74"/>
    </location>
</feature>
<dbReference type="SUPFAM" id="SSF47923">
    <property type="entry name" value="Ypt/Rab-GAP domain of gyp1p"/>
    <property type="match status" value="2"/>
</dbReference>
<evidence type="ECO:0000256" key="2">
    <source>
        <dbReference type="SAM" id="MobiDB-lite"/>
    </source>
</evidence>
<accession>A0A0M9G9V0</accession>
<keyword evidence="5" id="KW-1185">Reference proteome</keyword>
<dbReference type="Gene3D" id="1.10.8.270">
    <property type="entry name" value="putative rabgap domain of human tbc1 domain family member 14 like domains"/>
    <property type="match status" value="1"/>
</dbReference>
<organism evidence="4 5">
    <name type="scientific">Leptomonas pyrrhocoris</name>
    <name type="common">Firebug parasite</name>
    <dbReference type="NCBI Taxonomy" id="157538"/>
    <lineage>
        <taxon>Eukaryota</taxon>
        <taxon>Discoba</taxon>
        <taxon>Euglenozoa</taxon>
        <taxon>Kinetoplastea</taxon>
        <taxon>Metakinetoplastina</taxon>
        <taxon>Trypanosomatida</taxon>
        <taxon>Trypanosomatidae</taxon>
        <taxon>Leishmaniinae</taxon>
        <taxon>Leptomonas</taxon>
    </lineage>
</organism>
<dbReference type="RefSeq" id="XP_015664088.1">
    <property type="nucleotide sequence ID" value="XM_015796080.1"/>
</dbReference>
<dbReference type="EMBL" id="LGTL01000001">
    <property type="protein sequence ID" value="KPA85649.1"/>
    <property type="molecule type" value="Genomic_DNA"/>
</dbReference>
<dbReference type="PROSITE" id="PS50086">
    <property type="entry name" value="TBC_RABGAP"/>
    <property type="match status" value="1"/>
</dbReference>
<dbReference type="GeneID" id="26900345"/>
<feature type="region of interest" description="Disordered" evidence="2">
    <location>
        <begin position="56"/>
        <end position="76"/>
    </location>
</feature>
<feature type="domain" description="Rab-GAP TBC" evidence="3">
    <location>
        <begin position="860"/>
        <end position="1085"/>
    </location>
</feature>
<dbReference type="InterPro" id="IPR035969">
    <property type="entry name" value="Rab-GAP_TBC_sf"/>
</dbReference>
<evidence type="ECO:0000259" key="3">
    <source>
        <dbReference type="PROSITE" id="PS50086"/>
    </source>
</evidence>
<feature type="region of interest" description="Disordered" evidence="2">
    <location>
        <begin position="170"/>
        <end position="275"/>
    </location>
</feature>
<dbReference type="GO" id="GO:0005096">
    <property type="term" value="F:GTPase activator activity"/>
    <property type="evidence" value="ECO:0007669"/>
    <property type="project" value="UniProtKB-KW"/>
</dbReference>